<sequence length="218" mass="24608">MAGRGRGVKTGTLTQEQLQTLGCVGKDMPQVAQAPPPTYPPLMSKPVTLETTASQNYQILWKEDFLNHMRDSAYFLQPIEKSIAGRGVSRYNPKQTNADQCIKLKPRTEFNWSLMPAELQMANKKRKIVPKEAAVKLKKTKPGNIEDRLKVLEEKEQTEDDVDAPNKTNSDSEEDVEEEVGEDVDDEMDDDNDYGNAYFDNGEAYNEEDDNLDDGPVY</sequence>
<dbReference type="RefSeq" id="XP_058981994.1">
    <property type="nucleotide sequence ID" value="XM_059126011.1"/>
</dbReference>
<comment type="subcellular location">
    <subcellularLocation>
        <location evidence="1">Nucleus</location>
    </subcellularLocation>
</comment>
<dbReference type="PANTHER" id="PTHR15367:SF2">
    <property type="entry name" value="DNA-DIRECTED RNA POLYMERASE III SUBUNIT"/>
    <property type="match status" value="1"/>
</dbReference>
<proteinExistence type="inferred from homology"/>
<evidence type="ECO:0000256" key="2">
    <source>
        <dbReference type="ARBA" id="ARBA00008352"/>
    </source>
</evidence>
<accession>A0A1I8MW35</accession>
<evidence type="ECO:0000313" key="8">
    <source>
        <dbReference type="RefSeq" id="XP_058981976.1"/>
    </source>
</evidence>
<feature type="compositionally biased region" description="Acidic residues" evidence="4">
    <location>
        <begin position="205"/>
        <end position="218"/>
    </location>
</feature>
<feature type="compositionally biased region" description="Acidic residues" evidence="4">
    <location>
        <begin position="171"/>
        <end position="193"/>
    </location>
</feature>
<dbReference type="VEuPathDB" id="VectorBase:MDOMA2_009996"/>
<keyword evidence="3" id="KW-0539">Nucleus</keyword>
<evidence type="ECO:0000313" key="9">
    <source>
        <dbReference type="RefSeq" id="XP_058981994.1"/>
    </source>
</evidence>
<keyword evidence="6" id="KW-1185">Reference proteome</keyword>
<dbReference type="OrthoDB" id="5377312at2759"/>
<dbReference type="STRING" id="7370.A0A1I8MW35"/>
<dbReference type="GO" id="GO:0006383">
    <property type="term" value="P:transcription by RNA polymerase III"/>
    <property type="evidence" value="ECO:0007669"/>
    <property type="project" value="InterPro"/>
</dbReference>
<dbReference type="GO" id="GO:0005666">
    <property type="term" value="C:RNA polymerase III complex"/>
    <property type="evidence" value="ECO:0007669"/>
    <property type="project" value="TreeGrafter"/>
</dbReference>
<evidence type="ECO:0000256" key="1">
    <source>
        <dbReference type="ARBA" id="ARBA00004123"/>
    </source>
</evidence>
<evidence type="ECO:0000256" key="4">
    <source>
        <dbReference type="SAM" id="MobiDB-lite"/>
    </source>
</evidence>
<dbReference type="GeneID" id="101889600"/>
<name>A0A1I8MW35_MUSDO</name>
<reference evidence="8 9" key="2">
    <citation type="submission" date="2025-05" db="UniProtKB">
        <authorList>
            <consortium name="RefSeq"/>
        </authorList>
    </citation>
    <scope>IDENTIFICATION</scope>
    <source>
        <strain evidence="7 8">Aabys</strain>
        <tissue evidence="8 9">Whole body</tissue>
    </source>
</reference>
<dbReference type="Pfam" id="PF11705">
    <property type="entry name" value="RNA_pol_3_Rpc31"/>
    <property type="match status" value="1"/>
</dbReference>
<protein>
    <submittedName>
        <fullName evidence="7 8">DNA-directed RNA polymerase III subunit RPC7-like</fullName>
    </submittedName>
</protein>
<dbReference type="Proteomes" id="UP001652621">
    <property type="component" value="Unplaced"/>
</dbReference>
<comment type="similarity">
    <text evidence="2">Belongs to the eukaryotic RPC7 RNA polymerase subunit family.</text>
</comment>
<dbReference type="RefSeq" id="XP_058981976.1">
    <property type="nucleotide sequence ID" value="XM_059125993.1"/>
</dbReference>
<evidence type="ECO:0000313" key="5">
    <source>
        <dbReference type="EnsemblMetazoa" id="MDOA009043-PA"/>
    </source>
</evidence>
<evidence type="ECO:0000313" key="6">
    <source>
        <dbReference type="Proteomes" id="UP001652621"/>
    </source>
</evidence>
<dbReference type="AlphaFoldDB" id="A0A1I8MW35"/>
<dbReference type="InterPro" id="IPR024661">
    <property type="entry name" value="RNA_pol_III_Rpc31"/>
</dbReference>
<evidence type="ECO:0000313" key="7">
    <source>
        <dbReference type="RefSeq" id="XP_005187534.1"/>
    </source>
</evidence>
<dbReference type="VEuPathDB" id="VectorBase:MDOA009043"/>
<dbReference type="VEuPathDB" id="VectorBase:MDOMA2_001781"/>
<dbReference type="eggNOG" id="ENOG502QUPX">
    <property type="taxonomic scope" value="Eukaryota"/>
</dbReference>
<reference evidence="5" key="1">
    <citation type="submission" date="2020-05" db="UniProtKB">
        <authorList>
            <consortium name="EnsemblMetazoa"/>
        </authorList>
    </citation>
    <scope>IDENTIFICATION</scope>
    <source>
        <strain evidence="5">Aabys</strain>
    </source>
</reference>
<feature type="region of interest" description="Disordered" evidence="4">
    <location>
        <begin position="147"/>
        <end position="218"/>
    </location>
</feature>
<dbReference type="KEGG" id="mde:101889600"/>
<evidence type="ECO:0000256" key="3">
    <source>
        <dbReference type="ARBA" id="ARBA00023242"/>
    </source>
</evidence>
<gene>
    <name evidence="5" type="primary">101889600</name>
    <name evidence="7" type="synonym">LOC101889600</name>
    <name evidence="8" type="synonym">LOC131803975</name>
    <name evidence="9" type="synonym">LOC131803980</name>
</gene>
<organism evidence="5">
    <name type="scientific">Musca domestica</name>
    <name type="common">House fly</name>
    <dbReference type="NCBI Taxonomy" id="7370"/>
    <lineage>
        <taxon>Eukaryota</taxon>
        <taxon>Metazoa</taxon>
        <taxon>Ecdysozoa</taxon>
        <taxon>Arthropoda</taxon>
        <taxon>Hexapoda</taxon>
        <taxon>Insecta</taxon>
        <taxon>Pterygota</taxon>
        <taxon>Neoptera</taxon>
        <taxon>Endopterygota</taxon>
        <taxon>Diptera</taxon>
        <taxon>Brachycera</taxon>
        <taxon>Muscomorpha</taxon>
        <taxon>Muscoidea</taxon>
        <taxon>Muscidae</taxon>
        <taxon>Musca</taxon>
    </lineage>
</organism>
<dbReference type="RefSeq" id="XP_005187534.1">
    <property type="nucleotide sequence ID" value="XM_005187477.3"/>
</dbReference>
<dbReference type="PANTHER" id="PTHR15367">
    <property type="entry name" value="DNA-DIRECTED RNA POLYMERASE III"/>
    <property type="match status" value="1"/>
</dbReference>
<dbReference type="EnsemblMetazoa" id="MDOA009043-RA">
    <property type="protein sequence ID" value="MDOA009043-PA"/>
    <property type="gene ID" value="MDOA009043"/>
</dbReference>
<dbReference type="VEuPathDB" id="VectorBase:MDOMA2_016660"/>